<dbReference type="PANTHER" id="PTHR32322:SF2">
    <property type="entry name" value="EAMA DOMAIN-CONTAINING PROTEIN"/>
    <property type="match status" value="1"/>
</dbReference>
<feature type="transmembrane region" description="Helical" evidence="6">
    <location>
        <begin position="21"/>
        <end position="42"/>
    </location>
</feature>
<dbReference type="SUPFAM" id="SSF103481">
    <property type="entry name" value="Multidrug resistance efflux transporter EmrE"/>
    <property type="match status" value="2"/>
</dbReference>
<dbReference type="EMBL" id="BLJP01000002">
    <property type="protein sequence ID" value="GFE93064.1"/>
    <property type="molecule type" value="Genomic_DNA"/>
</dbReference>
<feature type="transmembrane region" description="Helical" evidence="6">
    <location>
        <begin position="80"/>
        <end position="97"/>
    </location>
</feature>
<keyword evidence="3 6" id="KW-0812">Transmembrane</keyword>
<evidence type="ECO:0000256" key="3">
    <source>
        <dbReference type="ARBA" id="ARBA00022692"/>
    </source>
</evidence>
<organism evidence="8 9">
    <name type="scientific">Acetobacter persici</name>
    <dbReference type="NCBI Taxonomy" id="1076596"/>
    <lineage>
        <taxon>Bacteria</taxon>
        <taxon>Pseudomonadati</taxon>
        <taxon>Pseudomonadota</taxon>
        <taxon>Alphaproteobacteria</taxon>
        <taxon>Acetobacterales</taxon>
        <taxon>Acetobacteraceae</taxon>
        <taxon>Acetobacter</taxon>
    </lineage>
</organism>
<keyword evidence="4 6" id="KW-1133">Transmembrane helix</keyword>
<feature type="transmembrane region" description="Helical" evidence="6">
    <location>
        <begin position="226"/>
        <end position="251"/>
    </location>
</feature>
<keyword evidence="9" id="KW-1185">Reference proteome</keyword>
<evidence type="ECO:0000313" key="8">
    <source>
        <dbReference type="EMBL" id="GFE93064.1"/>
    </source>
</evidence>
<evidence type="ECO:0000256" key="5">
    <source>
        <dbReference type="ARBA" id="ARBA00023136"/>
    </source>
</evidence>
<dbReference type="InterPro" id="IPR000620">
    <property type="entry name" value="EamA_dom"/>
</dbReference>
<feature type="transmembrane region" description="Helical" evidence="6">
    <location>
        <begin position="109"/>
        <end position="127"/>
    </location>
</feature>
<proteinExistence type="inferred from homology"/>
<evidence type="ECO:0000256" key="2">
    <source>
        <dbReference type="ARBA" id="ARBA00007362"/>
    </source>
</evidence>
<feature type="transmembrane region" description="Helical" evidence="6">
    <location>
        <begin position="139"/>
        <end position="159"/>
    </location>
</feature>
<comment type="similarity">
    <text evidence="2">Belongs to the EamA transporter family.</text>
</comment>
<keyword evidence="5 6" id="KW-0472">Membrane</keyword>
<evidence type="ECO:0000256" key="4">
    <source>
        <dbReference type="ARBA" id="ARBA00022989"/>
    </source>
</evidence>
<feature type="transmembrane region" description="Helical" evidence="6">
    <location>
        <begin position="48"/>
        <end position="68"/>
    </location>
</feature>
<comment type="subcellular location">
    <subcellularLocation>
        <location evidence="1">Membrane</location>
        <topology evidence="1">Multi-pass membrane protein</topology>
    </subcellularLocation>
</comment>
<dbReference type="Proteomes" id="UP000548726">
    <property type="component" value="Unassembled WGS sequence"/>
</dbReference>
<accession>A0A6V8I6M4</accession>
<dbReference type="PANTHER" id="PTHR32322">
    <property type="entry name" value="INNER MEMBRANE TRANSPORTER"/>
    <property type="match status" value="1"/>
</dbReference>
<dbReference type="GO" id="GO:0016020">
    <property type="term" value="C:membrane"/>
    <property type="evidence" value="ECO:0007669"/>
    <property type="project" value="UniProtKB-SubCell"/>
</dbReference>
<feature type="domain" description="EamA" evidence="7">
    <location>
        <begin position="22"/>
        <end position="152"/>
    </location>
</feature>
<gene>
    <name evidence="8" type="ORF">DmAi_11230</name>
</gene>
<feature type="transmembrane region" description="Helical" evidence="6">
    <location>
        <begin position="171"/>
        <end position="189"/>
    </location>
</feature>
<evidence type="ECO:0000313" key="9">
    <source>
        <dbReference type="Proteomes" id="UP000548726"/>
    </source>
</evidence>
<dbReference type="RefSeq" id="WP_237388767.1">
    <property type="nucleotide sequence ID" value="NZ_BLJP01000002.1"/>
</dbReference>
<feature type="transmembrane region" description="Helical" evidence="6">
    <location>
        <begin position="201"/>
        <end position="220"/>
    </location>
</feature>
<comment type="caution">
    <text evidence="8">The sequence shown here is derived from an EMBL/GenBank/DDBJ whole genome shotgun (WGS) entry which is preliminary data.</text>
</comment>
<protein>
    <submittedName>
        <fullName evidence="8">Membrane protein</fullName>
    </submittedName>
</protein>
<dbReference type="Pfam" id="PF00892">
    <property type="entry name" value="EamA"/>
    <property type="match status" value="2"/>
</dbReference>
<name>A0A6V8I6M4_9PROT</name>
<sequence>MTVRKEETGMNTRKPLDATATSLMVGLCFCFGLQQVALKAAAQDMAPILQISLRSGLAALLVVGLMLARRERLVQISRTWKPGLAVGVLFFLEYLFTGQSLRYTSASRSVVFLYTSPIFAALILHFMEASERMAPRQWAGILLAFCGIAVAFLGHQTVAGQGADLSLLGDALALLAGASWGVTTVVIRMSSLATVPAKQTLLYQLAGACVLLFPMAALLHQTDFTVTPILLLSLGYQVFILSFVAFLLWFWLLRHYQASRIGVLSFMTPLFGVLLGAVLLHEPVEPGFVTGALLVVAGLVLVSGAGWISQSLKKFRRPA</sequence>
<reference evidence="8 9" key="1">
    <citation type="journal article" date="2020" name="Cell Rep.">
        <title>Local necrotic cells trigger systemic immune activation via gut microbiome dysbiosis in Drosophila.</title>
        <authorList>
            <person name="Kosakamoto H."/>
            <person name="Yamauchi T."/>
            <person name="Akuzawa-Tokita Y."/>
            <person name="Nishimura K."/>
            <person name="Soga T."/>
            <person name="Murakami T."/>
            <person name="Mori H."/>
            <person name="Yamamoto K."/>
            <person name="Miyazaki R."/>
            <person name="Koto A."/>
            <person name="Miura M."/>
            <person name="Obata F."/>
        </authorList>
    </citation>
    <scope>NUCLEOTIDE SEQUENCE [LARGE SCALE GENOMIC DNA]</scope>
    <source>
        <strain evidence="8 9">Ai</strain>
    </source>
</reference>
<dbReference type="Gene3D" id="1.10.3730.20">
    <property type="match status" value="1"/>
</dbReference>
<evidence type="ECO:0000259" key="7">
    <source>
        <dbReference type="Pfam" id="PF00892"/>
    </source>
</evidence>
<dbReference type="InterPro" id="IPR050638">
    <property type="entry name" value="AA-Vitamin_Transporters"/>
</dbReference>
<feature type="transmembrane region" description="Helical" evidence="6">
    <location>
        <begin position="263"/>
        <end position="281"/>
    </location>
</feature>
<feature type="transmembrane region" description="Helical" evidence="6">
    <location>
        <begin position="287"/>
        <end position="308"/>
    </location>
</feature>
<dbReference type="InterPro" id="IPR037185">
    <property type="entry name" value="EmrE-like"/>
</dbReference>
<evidence type="ECO:0000256" key="1">
    <source>
        <dbReference type="ARBA" id="ARBA00004141"/>
    </source>
</evidence>
<dbReference type="AlphaFoldDB" id="A0A6V8I6M4"/>
<feature type="domain" description="EamA" evidence="7">
    <location>
        <begin position="168"/>
        <end position="303"/>
    </location>
</feature>
<evidence type="ECO:0000256" key="6">
    <source>
        <dbReference type="SAM" id="Phobius"/>
    </source>
</evidence>